<sequence length="156" mass="17950">MKSKIILFFTILICFLLQCTVLNALSVADITPNLMLILCISMGLMRGKRSGLFVGFFSGILIDLFYGSLPGFYALIYMYIGYLAGFFYKIYYDNRIKVPLILVAAGDAMYCLAVYVFQFMLRGRTSFFYYLGRIMIPEILVTVVLTILVYRLFYQL</sequence>
<dbReference type="InterPro" id="IPR007227">
    <property type="entry name" value="Cell_shape_determining_MreD"/>
</dbReference>
<evidence type="ECO:0000256" key="2">
    <source>
        <dbReference type="ARBA" id="ARBA00007776"/>
    </source>
</evidence>
<keyword evidence="6 8" id="KW-1133">Transmembrane helix</keyword>
<evidence type="ECO:0000256" key="7">
    <source>
        <dbReference type="ARBA" id="ARBA00023136"/>
    </source>
</evidence>
<dbReference type="AlphaFoldDB" id="A0A9D2B2E2"/>
<dbReference type="PIRSF" id="PIRSF037497">
    <property type="entry name" value="MreD_Clostridium/Treponema_prd"/>
    <property type="match status" value="1"/>
</dbReference>
<dbReference type="InterPro" id="IPR017225">
    <property type="entry name" value="Cell_shape_determin_MreD_prd"/>
</dbReference>
<gene>
    <name evidence="9" type="primary">mreD</name>
    <name evidence="9" type="ORF">IAA45_02880</name>
</gene>
<keyword evidence="7 8" id="KW-0472">Membrane</keyword>
<evidence type="ECO:0000256" key="3">
    <source>
        <dbReference type="ARBA" id="ARBA00022475"/>
    </source>
</evidence>
<keyword evidence="5" id="KW-0133">Cell shape</keyword>
<evidence type="ECO:0000256" key="1">
    <source>
        <dbReference type="ARBA" id="ARBA00004651"/>
    </source>
</evidence>
<protein>
    <submittedName>
        <fullName evidence="9">Rod shape-determining protein MreD</fullName>
    </submittedName>
</protein>
<evidence type="ECO:0000256" key="4">
    <source>
        <dbReference type="ARBA" id="ARBA00022692"/>
    </source>
</evidence>
<proteinExistence type="inferred from homology"/>
<evidence type="ECO:0000313" key="10">
    <source>
        <dbReference type="Proteomes" id="UP000886817"/>
    </source>
</evidence>
<feature type="non-terminal residue" evidence="9">
    <location>
        <position position="156"/>
    </location>
</feature>
<keyword evidence="4 8" id="KW-0812">Transmembrane</keyword>
<feature type="transmembrane region" description="Helical" evidence="8">
    <location>
        <begin position="127"/>
        <end position="153"/>
    </location>
</feature>
<evidence type="ECO:0000256" key="6">
    <source>
        <dbReference type="ARBA" id="ARBA00022989"/>
    </source>
</evidence>
<comment type="subcellular location">
    <subcellularLocation>
        <location evidence="1">Cell membrane</location>
        <topology evidence="1">Multi-pass membrane protein</topology>
    </subcellularLocation>
</comment>
<dbReference type="GO" id="GO:0008360">
    <property type="term" value="P:regulation of cell shape"/>
    <property type="evidence" value="ECO:0007669"/>
    <property type="project" value="UniProtKB-KW"/>
</dbReference>
<organism evidence="9 10">
    <name type="scientific">Candidatus Blautia gallistercoris</name>
    <dbReference type="NCBI Taxonomy" id="2838490"/>
    <lineage>
        <taxon>Bacteria</taxon>
        <taxon>Bacillati</taxon>
        <taxon>Bacillota</taxon>
        <taxon>Clostridia</taxon>
        <taxon>Lachnospirales</taxon>
        <taxon>Lachnospiraceae</taxon>
        <taxon>Blautia</taxon>
    </lineage>
</organism>
<dbReference type="Gene3D" id="1.10.1760.20">
    <property type="match status" value="1"/>
</dbReference>
<reference evidence="9" key="2">
    <citation type="submission" date="2021-04" db="EMBL/GenBank/DDBJ databases">
        <authorList>
            <person name="Gilroy R."/>
        </authorList>
    </citation>
    <scope>NUCLEOTIDE SEQUENCE</scope>
    <source>
        <strain evidence="9">ChiSjej1B19-8411</strain>
    </source>
</reference>
<dbReference type="Proteomes" id="UP000886817">
    <property type="component" value="Unassembled WGS sequence"/>
</dbReference>
<name>A0A9D2B2E2_9FIRM</name>
<comment type="caution">
    <text evidence="9">The sequence shown here is derived from an EMBL/GenBank/DDBJ whole genome shotgun (WGS) entry which is preliminary data.</text>
</comment>
<dbReference type="GO" id="GO:0005886">
    <property type="term" value="C:plasma membrane"/>
    <property type="evidence" value="ECO:0007669"/>
    <property type="project" value="UniProtKB-SubCell"/>
</dbReference>
<dbReference type="EMBL" id="DXEX01000069">
    <property type="protein sequence ID" value="HIX58643.1"/>
    <property type="molecule type" value="Genomic_DNA"/>
</dbReference>
<keyword evidence="3" id="KW-1003">Cell membrane</keyword>
<evidence type="ECO:0000256" key="5">
    <source>
        <dbReference type="ARBA" id="ARBA00022960"/>
    </source>
</evidence>
<feature type="transmembrane region" description="Helical" evidence="8">
    <location>
        <begin position="100"/>
        <end position="121"/>
    </location>
</feature>
<feature type="transmembrane region" description="Helical" evidence="8">
    <location>
        <begin position="52"/>
        <end position="80"/>
    </location>
</feature>
<accession>A0A9D2B2E2</accession>
<dbReference type="Pfam" id="PF04093">
    <property type="entry name" value="MreD"/>
    <property type="match status" value="1"/>
</dbReference>
<comment type="similarity">
    <text evidence="2">Belongs to the MreD family.</text>
</comment>
<dbReference type="NCBIfam" id="TIGR03426">
    <property type="entry name" value="shape_MreD"/>
    <property type="match status" value="1"/>
</dbReference>
<evidence type="ECO:0000256" key="8">
    <source>
        <dbReference type="SAM" id="Phobius"/>
    </source>
</evidence>
<reference evidence="9" key="1">
    <citation type="journal article" date="2021" name="PeerJ">
        <title>Extensive microbial diversity within the chicken gut microbiome revealed by metagenomics and culture.</title>
        <authorList>
            <person name="Gilroy R."/>
            <person name="Ravi A."/>
            <person name="Getino M."/>
            <person name="Pursley I."/>
            <person name="Horton D.L."/>
            <person name="Alikhan N.F."/>
            <person name="Baker D."/>
            <person name="Gharbi K."/>
            <person name="Hall N."/>
            <person name="Watson M."/>
            <person name="Adriaenssens E.M."/>
            <person name="Foster-Nyarko E."/>
            <person name="Jarju S."/>
            <person name="Secka A."/>
            <person name="Antonio M."/>
            <person name="Oren A."/>
            <person name="Chaudhuri R.R."/>
            <person name="La Ragione R."/>
            <person name="Hildebrand F."/>
            <person name="Pallen M.J."/>
        </authorList>
    </citation>
    <scope>NUCLEOTIDE SEQUENCE</scope>
    <source>
        <strain evidence="9">ChiSjej1B19-8411</strain>
    </source>
</reference>
<evidence type="ECO:0000313" key="9">
    <source>
        <dbReference type="EMBL" id="HIX58643.1"/>
    </source>
</evidence>